<feature type="transmembrane region" description="Helical" evidence="2">
    <location>
        <begin position="33"/>
        <end position="52"/>
    </location>
</feature>
<comment type="cofactor">
    <cofactor evidence="1">
        <name>Mg(2+)</name>
        <dbReference type="ChEBI" id="CHEBI:18420"/>
    </cofactor>
</comment>
<keyword evidence="1" id="KW-0595">Phospholipid degradation</keyword>
<dbReference type="PIRSF" id="PIRSF006162">
    <property type="entry name" value="PgpA"/>
    <property type="match status" value="1"/>
</dbReference>
<sequence>MRPTFKLLISHPAHFISLGFGSGLAPKAPGTVGSFLAWGLYALLVSLVPPVFPVWVPVAALLAAFFIGAACIGKTGAALGEVDHGGIVWDEFVAVWLVLALIPATFLWQLAGVAVFRFFDILKPWPIYLADRRFKNGLGVMFDDVLAAGYTLLCLWIALKVLA</sequence>
<dbReference type="EMBL" id="JBEWZI010000002">
    <property type="protein sequence ID" value="MET7013002.1"/>
    <property type="molecule type" value="Genomic_DNA"/>
</dbReference>
<proteinExistence type="predicted"/>
<dbReference type="EC" id="3.1.3.27" evidence="1"/>
<keyword evidence="2" id="KW-1133">Transmembrane helix</keyword>
<dbReference type="InterPro" id="IPR026037">
    <property type="entry name" value="PgpA"/>
</dbReference>
<keyword evidence="1" id="KW-0460">Magnesium</keyword>
<comment type="subcellular location">
    <subcellularLocation>
        <location evidence="1">Cell inner membrane</location>
        <topology evidence="1">Multi-pass membrane protein</topology>
    </subcellularLocation>
</comment>
<evidence type="ECO:0000313" key="4">
    <source>
        <dbReference type="EMBL" id="MET7013002.1"/>
    </source>
</evidence>
<keyword evidence="1" id="KW-0442">Lipid degradation</keyword>
<dbReference type="Pfam" id="PF04608">
    <property type="entry name" value="PgpA"/>
    <property type="match status" value="1"/>
</dbReference>
<keyword evidence="1" id="KW-1003">Cell membrane</keyword>
<dbReference type="RefSeq" id="WP_354599464.1">
    <property type="nucleotide sequence ID" value="NZ_JBEWZI010000002.1"/>
</dbReference>
<keyword evidence="1 2" id="KW-0812">Transmembrane</keyword>
<name>A0ABV2TIY4_9RHOO</name>
<accession>A0ABV2TIY4</accession>
<dbReference type="CDD" id="cd06971">
    <property type="entry name" value="PgpA"/>
    <property type="match status" value="1"/>
</dbReference>
<keyword evidence="1" id="KW-0378">Hydrolase</keyword>
<feature type="transmembrane region" description="Helical" evidence="2">
    <location>
        <begin position="92"/>
        <end position="119"/>
    </location>
</feature>
<evidence type="ECO:0000256" key="2">
    <source>
        <dbReference type="SAM" id="Phobius"/>
    </source>
</evidence>
<comment type="pathway">
    <text evidence="1">Phospholipid metabolism; phosphatidylglycerol biosynthesis; phosphatidylglycerol from CDP-diacylglycerol: step 2/2.</text>
</comment>
<dbReference type="PANTHER" id="PTHR36305:SF1">
    <property type="entry name" value="PHOSPHATIDYLGLYCEROPHOSPHATASE A"/>
    <property type="match status" value="1"/>
</dbReference>
<keyword evidence="1" id="KW-0479">Metal-binding</keyword>
<keyword evidence="1 2" id="KW-0472">Membrane</keyword>
<protein>
    <recommendedName>
        <fullName evidence="1">Phosphatidylglycerophosphatase A</fullName>
        <ecNumber evidence="1">3.1.3.27</ecNumber>
    </recommendedName>
    <alternativeName>
        <fullName evidence="1">Phosphatidylglycerolphosphate phosphatase A</fullName>
    </alternativeName>
</protein>
<reference evidence="4 5" key="1">
    <citation type="submission" date="2024-07" db="EMBL/GenBank/DDBJ databases">
        <title>Uliginosibacterium flavum JJ3220;KACC:17644.</title>
        <authorList>
            <person name="Kim M.K."/>
        </authorList>
    </citation>
    <scope>NUCLEOTIDE SEQUENCE [LARGE SCALE GENOMIC DNA]</scope>
    <source>
        <strain evidence="4 5">KACC:17644</strain>
    </source>
</reference>
<keyword evidence="1" id="KW-1208">Phospholipid metabolism</keyword>
<keyword evidence="1" id="KW-0443">Lipid metabolism</keyword>
<evidence type="ECO:0000313" key="5">
    <source>
        <dbReference type="Proteomes" id="UP001549691"/>
    </source>
</evidence>
<feature type="transmembrane region" description="Helical" evidence="2">
    <location>
        <begin position="140"/>
        <end position="159"/>
    </location>
</feature>
<gene>
    <name evidence="4" type="ORF">ABXR19_02295</name>
</gene>
<comment type="caution">
    <text evidence="4">The sequence shown here is derived from an EMBL/GenBank/DDBJ whole genome shotgun (WGS) entry which is preliminary data.</text>
</comment>
<keyword evidence="5" id="KW-1185">Reference proteome</keyword>
<comment type="function">
    <text evidence="1">Lipid phosphatase which dephosphorylates phosphatidylglycerophosphate (PGP) to phosphatidylglycerol (PG).</text>
</comment>
<comment type="catalytic activity">
    <reaction evidence="1">
        <text>a 1,2-diacyl-sn-glycero-3-phospho-(1'-sn-glycero-3'-phosphate) + H2O = a 1,2-diacyl-sn-glycero-3-phospho-(1'-sn-glycerol) + phosphate</text>
        <dbReference type="Rhea" id="RHEA:33751"/>
        <dbReference type="ChEBI" id="CHEBI:15377"/>
        <dbReference type="ChEBI" id="CHEBI:43474"/>
        <dbReference type="ChEBI" id="CHEBI:60110"/>
        <dbReference type="ChEBI" id="CHEBI:64716"/>
        <dbReference type="EC" id="3.1.3.27"/>
    </reaction>
</comment>
<dbReference type="InterPro" id="IPR036681">
    <property type="entry name" value="PgpA-like_sf"/>
</dbReference>
<evidence type="ECO:0000256" key="1">
    <source>
        <dbReference type="PIRNR" id="PIRNR006162"/>
    </source>
</evidence>
<dbReference type="InterPro" id="IPR007686">
    <property type="entry name" value="YutG/PgpA"/>
</dbReference>
<feature type="domain" description="YutG/PgpA" evidence="3">
    <location>
        <begin position="16"/>
        <end position="158"/>
    </location>
</feature>
<dbReference type="Proteomes" id="UP001549691">
    <property type="component" value="Unassembled WGS sequence"/>
</dbReference>
<organism evidence="4 5">
    <name type="scientific">Uliginosibacterium flavum</name>
    <dbReference type="NCBI Taxonomy" id="1396831"/>
    <lineage>
        <taxon>Bacteria</taxon>
        <taxon>Pseudomonadati</taxon>
        <taxon>Pseudomonadota</taxon>
        <taxon>Betaproteobacteria</taxon>
        <taxon>Rhodocyclales</taxon>
        <taxon>Zoogloeaceae</taxon>
        <taxon>Uliginosibacterium</taxon>
    </lineage>
</organism>
<dbReference type="PANTHER" id="PTHR36305">
    <property type="entry name" value="PHOSPHATIDYLGLYCEROPHOSPHATASE A"/>
    <property type="match status" value="1"/>
</dbReference>
<evidence type="ECO:0000259" key="3">
    <source>
        <dbReference type="Pfam" id="PF04608"/>
    </source>
</evidence>
<dbReference type="SUPFAM" id="SSF101307">
    <property type="entry name" value="YutG-like"/>
    <property type="match status" value="1"/>
</dbReference>
<keyword evidence="1" id="KW-0997">Cell inner membrane</keyword>
<feature type="transmembrane region" description="Helical" evidence="2">
    <location>
        <begin position="59"/>
        <end position="80"/>
    </location>
</feature>